<evidence type="ECO:0000259" key="5">
    <source>
        <dbReference type="PROSITE" id="PS52035"/>
    </source>
</evidence>
<dbReference type="Proteomes" id="UP000550401">
    <property type="component" value="Unassembled WGS sequence"/>
</dbReference>
<dbReference type="SUPFAM" id="SSF53187">
    <property type="entry name" value="Zn-dependent exopeptidases"/>
    <property type="match status" value="1"/>
</dbReference>
<dbReference type="EMBL" id="JACGXL010000001">
    <property type="protein sequence ID" value="MBA8886995.1"/>
    <property type="molecule type" value="Genomic_DNA"/>
</dbReference>
<sequence length="598" mass="66382">MIVARCILFAVLSGAGCAAAAPKDDWTTPAEGAHFRTTPSYARTHDYLERLATAAPETIRLTRFGVSPEGRDLMLVVAAKDGEFTPEAARASGKAIVMVQSGIHAGEIEGKDAALMLLRDVSVAAKQPHLLDHAILVWLPIFNVDGHENSGPYNRINQLGPDEMGFRATAQNLNLNRDYMKADAPEMRDWLAMYDAWLPDLFLDIHTTDGTDYPYDLTWYTEQWGPLHPAVQQWQHDAFERAILPAFDRKGHRSSPYLDLVDHRDITKGIGNFGSGPRYSTGYVSLRNRAALLVETHMLKTYETRVRATYDFVVATLEQVNRDGAALRKAIAQADADTVARAQRADATLAIAYETSKQSVPFKLEGYAFRQEASAISGDTWVRYDPKTPKTYTVPFYRDLVATQSVSLPAAYLVPAGWTVVLDKLRVHHLRTERVATPLHLAVERYRLGAPHWADAPFEGRHLLKDFTLAGERAEADFAAGAVLVPLDQPAANVAVNLLEPRASDSLLAWGLLDGVFEQKEYADARVSERLAREMLAKDPALQKAFEERLADPAFAKSAEARLAFFYERSPWYATQHVGLYPIVRLDAAALARARAGR</sequence>
<proteinExistence type="inferred from homology"/>
<evidence type="ECO:0000313" key="6">
    <source>
        <dbReference type="EMBL" id="MBA8886995.1"/>
    </source>
</evidence>
<comment type="similarity">
    <text evidence="2 3">Belongs to the peptidase M14 family.</text>
</comment>
<comment type="cofactor">
    <cofactor evidence="1">
        <name>Zn(2+)</name>
        <dbReference type="ChEBI" id="CHEBI:29105"/>
    </cofactor>
</comment>
<name>A0A839ETB0_9GAMM</name>
<evidence type="ECO:0000256" key="2">
    <source>
        <dbReference type="ARBA" id="ARBA00005988"/>
    </source>
</evidence>
<organism evidence="6 7">
    <name type="scientific">Dokdonella fugitiva</name>
    <dbReference type="NCBI Taxonomy" id="328517"/>
    <lineage>
        <taxon>Bacteria</taxon>
        <taxon>Pseudomonadati</taxon>
        <taxon>Pseudomonadota</taxon>
        <taxon>Gammaproteobacteria</taxon>
        <taxon>Lysobacterales</taxon>
        <taxon>Rhodanobacteraceae</taxon>
        <taxon>Dokdonella</taxon>
    </lineage>
</organism>
<feature type="active site" description="Proton donor/acceptor" evidence="3">
    <location>
        <position position="295"/>
    </location>
</feature>
<dbReference type="GO" id="GO:0004181">
    <property type="term" value="F:metallocarboxypeptidase activity"/>
    <property type="evidence" value="ECO:0007669"/>
    <property type="project" value="InterPro"/>
</dbReference>
<reference evidence="6 7" key="1">
    <citation type="submission" date="2020-07" db="EMBL/GenBank/DDBJ databases">
        <title>Genomic Encyclopedia of Type Strains, Phase IV (KMG-V): Genome sequencing to study the core and pangenomes of soil and plant-associated prokaryotes.</title>
        <authorList>
            <person name="Whitman W."/>
        </authorList>
    </citation>
    <scope>NUCLEOTIDE SEQUENCE [LARGE SCALE GENOMIC DNA]</scope>
    <source>
        <strain evidence="6 7">RH2WT43</strain>
    </source>
</reference>
<dbReference type="AlphaFoldDB" id="A0A839ETB0"/>
<dbReference type="PROSITE" id="PS52035">
    <property type="entry name" value="PEPTIDASE_M14"/>
    <property type="match status" value="1"/>
</dbReference>
<protein>
    <recommendedName>
        <fullName evidence="5">Peptidase M14 domain-containing protein</fullName>
    </recommendedName>
</protein>
<dbReference type="Pfam" id="PF00246">
    <property type="entry name" value="Peptidase_M14"/>
    <property type="match status" value="1"/>
</dbReference>
<dbReference type="CDD" id="cd06241">
    <property type="entry name" value="M14-like"/>
    <property type="match status" value="1"/>
</dbReference>
<accession>A0A839ETB0</accession>
<dbReference type="PROSITE" id="PS51257">
    <property type="entry name" value="PROKAR_LIPOPROTEIN"/>
    <property type="match status" value="1"/>
</dbReference>
<feature type="signal peptide" evidence="4">
    <location>
        <begin position="1"/>
        <end position="20"/>
    </location>
</feature>
<keyword evidence="4" id="KW-0732">Signal</keyword>
<keyword evidence="7" id="KW-1185">Reference proteome</keyword>
<gene>
    <name evidence="6" type="ORF">FHW12_001186</name>
</gene>
<dbReference type="Gene3D" id="3.40.630.10">
    <property type="entry name" value="Zn peptidases"/>
    <property type="match status" value="1"/>
</dbReference>
<dbReference type="PANTHER" id="PTHR11705">
    <property type="entry name" value="PROTEASE FAMILY M14 CARBOXYPEPTIDASE A,B"/>
    <property type="match status" value="1"/>
</dbReference>
<evidence type="ECO:0000256" key="3">
    <source>
        <dbReference type="PROSITE-ProRule" id="PRU01379"/>
    </source>
</evidence>
<dbReference type="PANTHER" id="PTHR11705:SF145">
    <property type="entry name" value="PEPTIDASE M14 CARBOXYPEPTIDASE A DOMAIN-CONTAINING PROTEIN"/>
    <property type="match status" value="1"/>
</dbReference>
<dbReference type="InterPro" id="IPR000834">
    <property type="entry name" value="Peptidase_M14"/>
</dbReference>
<dbReference type="RefSeq" id="WP_182530022.1">
    <property type="nucleotide sequence ID" value="NZ_JACGXL010000001.1"/>
</dbReference>
<comment type="caution">
    <text evidence="6">The sequence shown here is derived from an EMBL/GenBank/DDBJ whole genome shotgun (WGS) entry which is preliminary data.</text>
</comment>
<feature type="chain" id="PRO_5032795575" description="Peptidase M14 domain-containing protein" evidence="4">
    <location>
        <begin position="21"/>
        <end position="598"/>
    </location>
</feature>
<dbReference type="GO" id="GO:0008270">
    <property type="term" value="F:zinc ion binding"/>
    <property type="evidence" value="ECO:0007669"/>
    <property type="project" value="InterPro"/>
</dbReference>
<evidence type="ECO:0000256" key="1">
    <source>
        <dbReference type="ARBA" id="ARBA00001947"/>
    </source>
</evidence>
<dbReference type="GO" id="GO:0005615">
    <property type="term" value="C:extracellular space"/>
    <property type="evidence" value="ECO:0007669"/>
    <property type="project" value="TreeGrafter"/>
</dbReference>
<dbReference type="SMART" id="SM00631">
    <property type="entry name" value="Zn_pept"/>
    <property type="match status" value="1"/>
</dbReference>
<feature type="domain" description="Peptidase M14" evidence="5">
    <location>
        <begin position="37"/>
        <end position="320"/>
    </location>
</feature>
<evidence type="ECO:0000313" key="7">
    <source>
        <dbReference type="Proteomes" id="UP000550401"/>
    </source>
</evidence>
<dbReference type="GO" id="GO:0006508">
    <property type="term" value="P:proteolysis"/>
    <property type="evidence" value="ECO:0007669"/>
    <property type="project" value="InterPro"/>
</dbReference>
<evidence type="ECO:0000256" key="4">
    <source>
        <dbReference type="SAM" id="SignalP"/>
    </source>
</evidence>